<protein>
    <submittedName>
        <fullName evidence="2">Uncharacterized protein</fullName>
    </submittedName>
</protein>
<evidence type="ECO:0000313" key="3">
    <source>
        <dbReference type="Proteomes" id="UP001156627"/>
    </source>
</evidence>
<comment type="caution">
    <text evidence="2">The sequence shown here is derived from an EMBL/GenBank/DDBJ whole genome shotgun (WGS) entry which is preliminary data.</text>
</comment>
<feature type="chain" id="PRO_5046225672" evidence="1">
    <location>
        <begin position="22"/>
        <end position="365"/>
    </location>
</feature>
<reference evidence="3" key="1">
    <citation type="journal article" date="2019" name="Int. J. Syst. Evol. Microbiol.">
        <title>The Global Catalogue of Microorganisms (GCM) 10K type strain sequencing project: providing services to taxonomists for standard genome sequencing and annotation.</title>
        <authorList>
            <consortium name="The Broad Institute Genomics Platform"/>
            <consortium name="The Broad Institute Genome Sequencing Center for Infectious Disease"/>
            <person name="Wu L."/>
            <person name="Ma J."/>
        </authorList>
    </citation>
    <scope>NUCLEOTIDE SEQUENCE [LARGE SCALE GENOMIC DNA]</scope>
    <source>
        <strain evidence="3">NBRC 111981</strain>
    </source>
</reference>
<keyword evidence="1" id="KW-0732">Signal</keyword>
<evidence type="ECO:0000313" key="2">
    <source>
        <dbReference type="EMBL" id="GLQ87243.1"/>
    </source>
</evidence>
<proteinExistence type="predicted"/>
<feature type="signal peptide" evidence="1">
    <location>
        <begin position="1"/>
        <end position="21"/>
    </location>
</feature>
<dbReference type="PROSITE" id="PS51257">
    <property type="entry name" value="PROKAR_LIPOPROTEIN"/>
    <property type="match status" value="1"/>
</dbReference>
<gene>
    <name evidence="2" type="ORF">GCM10007898_08090</name>
</gene>
<keyword evidence="3" id="KW-1185">Reference proteome</keyword>
<dbReference type="EMBL" id="BSOA01000003">
    <property type="protein sequence ID" value="GLQ87243.1"/>
    <property type="molecule type" value="Genomic_DNA"/>
</dbReference>
<organism evidence="2 3">
    <name type="scientific">Dyella flagellata</name>
    <dbReference type="NCBI Taxonomy" id="1867833"/>
    <lineage>
        <taxon>Bacteria</taxon>
        <taxon>Pseudomonadati</taxon>
        <taxon>Pseudomonadota</taxon>
        <taxon>Gammaproteobacteria</taxon>
        <taxon>Lysobacterales</taxon>
        <taxon>Rhodanobacteraceae</taxon>
        <taxon>Dyella</taxon>
    </lineage>
</organism>
<sequence>MKRINFALIAFVTFASILTLAGCSDGKQIAEVKALAFSYPNNYVRDPNLTVDQALDTRKLCDSVKWSVNQTDRNQTFVEYKCDYKDVSDSGFIEHDKSDVTSAGDVYQWTYGTDGQPDLSYVGLVLHYKNGSSKDFKLDATSIMRVAVDNNATNFDQAWSVLRNLPIPVKPASPLTDTTYGNILAALYPDHSALDAAKLAYLWKGVPVTIFGIDKLGYPLVAAYPEQFKQLFPVNPADVQIARSDAPSPQAAKEIIEQSHLSPDKLICLSDLCFNSNAQAVGGAPASILAQETASDGSKQQALAAAPAADPAISAASDNDWPKMTPCIQKLDDAFAKDAQAKGIDSSVSMEQMQEWAATCKAPGQ</sequence>
<evidence type="ECO:0000256" key="1">
    <source>
        <dbReference type="SAM" id="SignalP"/>
    </source>
</evidence>
<accession>A0ABQ5X6P5</accession>
<name>A0ABQ5X6P5_9GAMM</name>
<dbReference type="Proteomes" id="UP001156627">
    <property type="component" value="Unassembled WGS sequence"/>
</dbReference>